<evidence type="ECO:0000256" key="1">
    <source>
        <dbReference type="SAM" id="Phobius"/>
    </source>
</evidence>
<evidence type="ECO:0000313" key="2">
    <source>
        <dbReference type="EMBL" id="MBM7054298.1"/>
    </source>
</evidence>
<feature type="transmembrane region" description="Helical" evidence="1">
    <location>
        <begin position="45"/>
        <end position="68"/>
    </location>
</feature>
<gene>
    <name evidence="2" type="ORF">JS521_10585</name>
</gene>
<dbReference type="Proteomes" id="UP000712045">
    <property type="component" value="Unassembled WGS sequence"/>
</dbReference>
<keyword evidence="3" id="KW-1185">Reference proteome</keyword>
<keyword evidence="1" id="KW-0472">Membrane</keyword>
<feature type="transmembrane region" description="Helical" evidence="1">
    <location>
        <begin position="7"/>
        <end position="25"/>
    </location>
</feature>
<proteinExistence type="predicted"/>
<evidence type="ECO:0000313" key="3">
    <source>
        <dbReference type="Proteomes" id="UP000712045"/>
    </source>
</evidence>
<protein>
    <recommendedName>
        <fullName evidence="4">Integral membrane protein</fullName>
    </recommendedName>
</protein>
<reference evidence="2 3" key="1">
    <citation type="submission" date="2021-02" db="EMBL/GenBank/DDBJ databases">
        <title>Genome Streptomyces sp. RHZ10.</title>
        <authorList>
            <person name="Besaury L."/>
        </authorList>
    </citation>
    <scope>NUCLEOTIDE SEQUENCE [LARGE SCALE GENOMIC DNA]</scope>
    <source>
        <strain evidence="2 3">RHZ10</strain>
    </source>
</reference>
<organism evidence="2 3">
    <name type="scientific">Streptomyces durocortorensis</name>
    <dbReference type="NCBI Taxonomy" id="2811104"/>
    <lineage>
        <taxon>Bacteria</taxon>
        <taxon>Bacillati</taxon>
        <taxon>Actinomycetota</taxon>
        <taxon>Actinomycetes</taxon>
        <taxon>Kitasatosporales</taxon>
        <taxon>Streptomycetaceae</taxon>
        <taxon>Streptomyces</taxon>
    </lineage>
</organism>
<keyword evidence="1" id="KW-0812">Transmembrane</keyword>
<accession>A0ABS2HVB0</accession>
<dbReference type="EMBL" id="JAFEUF010000037">
    <property type="protein sequence ID" value="MBM7054298.1"/>
    <property type="molecule type" value="Genomic_DNA"/>
</dbReference>
<sequence>MDYSVRALKTAAVAVVATLAAWWLLHTLNSLIDEATEADGARGPLAGVLQYFAANSAALALQPLVTWVGLRLVGVRGNHLAVIISALVWWTTTSGHLLNSVLSPAEAFWWFSVQCAAATLPSLLQLQLMPESTQPKTRISKHDAR</sequence>
<feature type="transmembrane region" description="Helical" evidence="1">
    <location>
        <begin position="108"/>
        <end position="128"/>
    </location>
</feature>
<keyword evidence="1" id="KW-1133">Transmembrane helix</keyword>
<feature type="transmembrane region" description="Helical" evidence="1">
    <location>
        <begin position="80"/>
        <end position="102"/>
    </location>
</feature>
<name>A0ABS2HVB0_9ACTN</name>
<comment type="caution">
    <text evidence="2">The sequence shown here is derived from an EMBL/GenBank/DDBJ whole genome shotgun (WGS) entry which is preliminary data.</text>
</comment>
<dbReference type="RefSeq" id="WP_205082466.1">
    <property type="nucleotide sequence ID" value="NZ_JAFEUF010000037.1"/>
</dbReference>
<evidence type="ECO:0008006" key="4">
    <source>
        <dbReference type="Google" id="ProtNLM"/>
    </source>
</evidence>